<proteinExistence type="inferred from homology"/>
<dbReference type="SUPFAM" id="SSF51735">
    <property type="entry name" value="NAD(P)-binding Rossmann-fold domains"/>
    <property type="match status" value="1"/>
</dbReference>
<organism evidence="3 4">
    <name type="scientific">Mycobacterium yunnanensis</name>
    <dbReference type="NCBI Taxonomy" id="368477"/>
    <lineage>
        <taxon>Bacteria</taxon>
        <taxon>Bacillati</taxon>
        <taxon>Actinomycetota</taxon>
        <taxon>Actinomycetes</taxon>
        <taxon>Mycobacteriales</taxon>
        <taxon>Mycobacteriaceae</taxon>
        <taxon>Mycobacterium</taxon>
    </lineage>
</organism>
<comment type="caution">
    <text evidence="3">The sequence shown here is derived from an EMBL/GenBank/DDBJ whole genome shotgun (WGS) entry which is preliminary data.</text>
</comment>
<gene>
    <name evidence="3" type="ORF">H7K45_00160</name>
</gene>
<dbReference type="EMBL" id="JACKVK010000001">
    <property type="protein sequence ID" value="MCV7418947.1"/>
    <property type="molecule type" value="Genomic_DNA"/>
</dbReference>
<dbReference type="Gene3D" id="3.40.50.720">
    <property type="entry name" value="NAD(P)-binding Rossmann-like Domain"/>
    <property type="match status" value="1"/>
</dbReference>
<name>A0A9X2YGT8_9MYCO</name>
<accession>A0A9X2YGT8</accession>
<reference evidence="3" key="1">
    <citation type="submission" date="2020-07" db="EMBL/GenBank/DDBJ databases">
        <authorList>
            <person name="Pettersson B.M.F."/>
            <person name="Behra P.R.K."/>
            <person name="Ramesh M."/>
            <person name="Das S."/>
            <person name="Dasgupta S."/>
            <person name="Kirsebom L.A."/>
        </authorList>
    </citation>
    <scope>NUCLEOTIDE SEQUENCE</scope>
    <source>
        <strain evidence="3">DSM 44838</strain>
    </source>
</reference>
<dbReference type="InterPro" id="IPR036291">
    <property type="entry name" value="NAD(P)-bd_dom_sf"/>
</dbReference>
<dbReference type="Pfam" id="PF01370">
    <property type="entry name" value="Epimerase"/>
    <property type="match status" value="1"/>
</dbReference>
<keyword evidence="4" id="KW-1185">Reference proteome</keyword>
<protein>
    <submittedName>
        <fullName evidence="3">GDP-mannose 4,6-dehydratase</fullName>
    </submittedName>
</protein>
<dbReference type="AlphaFoldDB" id="A0A9X2YGT8"/>
<sequence>MRSLVTGAAGFIGSNLVDRLLADGHDVVGVDDLSTGHLDNLQAARRIQRSSPERFRFHHLDVTDPELRGIALGASPDVIYHLAAQIDVRVSVRDPLFDARSNVLGTVNLCEASREAGVRRIVYAASGGSRYGAPASLPVSEAAQAHPSSPYAVSKFAGESYLRAYADMYGLAPICLALSNVYGPRQSLRGEAGVIARFGSSMVAGRDVTIYGDGTSTRDYVFVDDVVDAFVMAGTSGPEVSALYNVGTGRQTSVGELYRLMASHFDDVAGPSFAPARTGELQAIALEAGKAGRELGWLPATGLEEGVARTIAWLRSALVSNPLAVVGGLQ</sequence>
<dbReference type="Proteomes" id="UP001141629">
    <property type="component" value="Unassembled WGS sequence"/>
</dbReference>
<evidence type="ECO:0000259" key="2">
    <source>
        <dbReference type="Pfam" id="PF01370"/>
    </source>
</evidence>
<comment type="similarity">
    <text evidence="1">Belongs to the NAD(P)-dependent epimerase/dehydratase family.</text>
</comment>
<reference evidence="3" key="2">
    <citation type="journal article" date="2022" name="BMC Genomics">
        <title>Comparative genome analysis of mycobacteria focusing on tRNA and non-coding RNA.</title>
        <authorList>
            <person name="Behra P.R.K."/>
            <person name="Pettersson B.M.F."/>
            <person name="Ramesh M."/>
            <person name="Das S."/>
            <person name="Dasgupta S."/>
            <person name="Kirsebom L.A."/>
        </authorList>
    </citation>
    <scope>NUCLEOTIDE SEQUENCE</scope>
    <source>
        <strain evidence="3">DSM 44838</strain>
    </source>
</reference>
<evidence type="ECO:0000256" key="1">
    <source>
        <dbReference type="ARBA" id="ARBA00007637"/>
    </source>
</evidence>
<dbReference type="InterPro" id="IPR001509">
    <property type="entry name" value="Epimerase_deHydtase"/>
</dbReference>
<dbReference type="Gene3D" id="3.90.25.10">
    <property type="entry name" value="UDP-galactose 4-epimerase, domain 1"/>
    <property type="match status" value="1"/>
</dbReference>
<feature type="domain" description="NAD-dependent epimerase/dehydratase" evidence="2">
    <location>
        <begin position="4"/>
        <end position="247"/>
    </location>
</feature>
<dbReference type="PANTHER" id="PTHR43000">
    <property type="entry name" value="DTDP-D-GLUCOSE 4,6-DEHYDRATASE-RELATED"/>
    <property type="match status" value="1"/>
</dbReference>
<evidence type="ECO:0000313" key="4">
    <source>
        <dbReference type="Proteomes" id="UP001141629"/>
    </source>
</evidence>
<evidence type="ECO:0000313" key="3">
    <source>
        <dbReference type="EMBL" id="MCV7418947.1"/>
    </source>
</evidence>